<accession>A0A9Q9S500</accession>
<protein>
    <submittedName>
        <fullName evidence="3">LuxR C-terminal-related transcriptional regulator</fullName>
    </submittedName>
</protein>
<dbReference type="InterPro" id="IPR000792">
    <property type="entry name" value="Tscrpt_reg_LuxR_C"/>
</dbReference>
<dbReference type="GeneID" id="77226713"/>
<dbReference type="EMBL" id="JAWPBP010000011">
    <property type="protein sequence ID" value="MDW2717023.1"/>
    <property type="molecule type" value="Genomic_DNA"/>
</dbReference>
<dbReference type="EMBL" id="JAQNDI010000017">
    <property type="protein sequence ID" value="MDC0695517.1"/>
    <property type="molecule type" value="Genomic_DNA"/>
</dbReference>
<dbReference type="GO" id="GO:0003677">
    <property type="term" value="F:DNA binding"/>
    <property type="evidence" value="ECO:0007669"/>
    <property type="project" value="UniProtKB-KW"/>
</dbReference>
<reference evidence="3 7" key="2">
    <citation type="submission" date="2023-01" db="EMBL/GenBank/DDBJ databases">
        <authorList>
            <person name="Dale J."/>
        </authorList>
    </citation>
    <scope>NUCLEOTIDE SEQUENCE [LARGE SCALE GENOMIC DNA]</scope>
    <source>
        <strain evidence="3 7">2022EL-01098</strain>
    </source>
</reference>
<evidence type="ECO:0000259" key="2">
    <source>
        <dbReference type="PROSITE" id="PS50043"/>
    </source>
</evidence>
<dbReference type="Proteomes" id="UP001287436">
    <property type="component" value="Unassembled WGS sequence"/>
</dbReference>
<dbReference type="InterPro" id="IPR016032">
    <property type="entry name" value="Sig_transdc_resp-reg_C-effctor"/>
</dbReference>
<dbReference type="Pfam" id="PF00196">
    <property type="entry name" value="GerE"/>
    <property type="match status" value="1"/>
</dbReference>
<reference evidence="5 6" key="1">
    <citation type="submission" date="2019-07" db="EMBL/GenBank/DDBJ databases">
        <authorList>
            <person name="Brisse S."/>
            <person name="Rodrigues C."/>
            <person name="Thorpe H."/>
        </authorList>
    </citation>
    <scope>NUCLEOTIDE SEQUENCE [LARGE SCALE GENOMIC DNA]</scope>
    <source>
        <strain evidence="5">SB6410</strain>
    </source>
</reference>
<dbReference type="EMBL" id="CABGGO010000012">
    <property type="protein sequence ID" value="VUS43011.1"/>
    <property type="molecule type" value="Genomic_DNA"/>
</dbReference>
<name>A0A9Q9S500_9ENTR</name>
<dbReference type="RefSeq" id="WP_004123835.1">
    <property type="nucleotide sequence ID" value="NZ_AP035775.1"/>
</dbReference>
<dbReference type="CDD" id="cd06170">
    <property type="entry name" value="LuxR_C_like"/>
    <property type="match status" value="1"/>
</dbReference>
<comment type="caution">
    <text evidence="5">The sequence shown here is derived from an EMBL/GenBank/DDBJ whole genome shotgun (WGS) entry which is preliminary data.</text>
</comment>
<evidence type="ECO:0000313" key="6">
    <source>
        <dbReference type="Proteomes" id="UP000318567"/>
    </source>
</evidence>
<gene>
    <name evidence="3" type="ORF">PIK62_23330</name>
    <name evidence="4" type="ORF">RYZ49_14545</name>
    <name evidence="5" type="ORF">SB6410_01118</name>
</gene>
<dbReference type="PROSITE" id="PS50043">
    <property type="entry name" value="HTH_LUXR_2"/>
    <property type="match status" value="1"/>
</dbReference>
<proteinExistence type="predicted"/>
<organism evidence="5 6">
    <name type="scientific">Klebsiella pasteurii</name>
    <dbReference type="NCBI Taxonomy" id="2587529"/>
    <lineage>
        <taxon>Bacteria</taxon>
        <taxon>Pseudomonadati</taxon>
        <taxon>Pseudomonadota</taxon>
        <taxon>Gammaproteobacteria</taxon>
        <taxon>Enterobacterales</taxon>
        <taxon>Enterobacteriaceae</taxon>
        <taxon>Klebsiella/Raoultella group</taxon>
        <taxon>Klebsiella</taxon>
    </lineage>
</organism>
<dbReference type="GO" id="GO:0006355">
    <property type="term" value="P:regulation of DNA-templated transcription"/>
    <property type="evidence" value="ECO:0007669"/>
    <property type="project" value="InterPro"/>
</dbReference>
<dbReference type="PRINTS" id="PR00038">
    <property type="entry name" value="HTHLUXR"/>
</dbReference>
<evidence type="ECO:0000313" key="5">
    <source>
        <dbReference type="EMBL" id="VUS43011.1"/>
    </source>
</evidence>
<dbReference type="Proteomes" id="UP001221816">
    <property type="component" value="Unassembled WGS sequence"/>
</dbReference>
<keyword evidence="7" id="KW-1185">Reference proteome</keyword>
<dbReference type="SUPFAM" id="SSF46894">
    <property type="entry name" value="C-terminal effector domain of the bipartite response regulators"/>
    <property type="match status" value="1"/>
</dbReference>
<evidence type="ECO:0000313" key="8">
    <source>
        <dbReference type="Proteomes" id="UP001287436"/>
    </source>
</evidence>
<reference evidence="4 8" key="3">
    <citation type="submission" date="2023-10" db="EMBL/GenBank/DDBJ databases">
        <title>Fecal carriage and genetic characteristics of carbapenem-resistant Enterobacterales among healthy adults from four provinces of China.</title>
        <authorList>
            <person name="Li Y."/>
            <person name="Zhang R."/>
        </authorList>
    </citation>
    <scope>NUCLEOTIDE SEQUENCE [LARGE SCALE GENOMIC DNA]</scope>
    <source>
        <strain evidence="4 8">HN-157</strain>
    </source>
</reference>
<dbReference type="Gene3D" id="1.10.10.10">
    <property type="entry name" value="Winged helix-like DNA-binding domain superfamily/Winged helix DNA-binding domain"/>
    <property type="match status" value="1"/>
</dbReference>
<evidence type="ECO:0000256" key="1">
    <source>
        <dbReference type="ARBA" id="ARBA00023125"/>
    </source>
</evidence>
<dbReference type="Proteomes" id="UP000318567">
    <property type="component" value="Unassembled WGS sequence"/>
</dbReference>
<keyword evidence="1" id="KW-0238">DNA-binding</keyword>
<dbReference type="AlphaFoldDB" id="A0A9Q9S500"/>
<evidence type="ECO:0000313" key="7">
    <source>
        <dbReference type="Proteomes" id="UP001221816"/>
    </source>
</evidence>
<evidence type="ECO:0000313" key="3">
    <source>
        <dbReference type="EMBL" id="MDC0695517.1"/>
    </source>
</evidence>
<sequence length="172" mass="20329">MDLSDAIFSDDYFFIVGICALLTPELIDENYYIIDIETINLSEVRKHIFPGRKVIAFITNDLDYYALMHLPDFIFIDKKCRLNEIPSCLLVKNSRYNYRVKYSLSRREKEVLSCMQKGLDAKEIGIELGMTMKTFYTHRRSLIFKLQQNNRVSLYQNIVRSESYKLSTCEYN</sequence>
<feature type="domain" description="HTH luxR-type" evidence="2">
    <location>
        <begin position="97"/>
        <end position="162"/>
    </location>
</feature>
<evidence type="ECO:0000313" key="4">
    <source>
        <dbReference type="EMBL" id="MDW2717023.1"/>
    </source>
</evidence>
<dbReference type="SMART" id="SM00421">
    <property type="entry name" value="HTH_LUXR"/>
    <property type="match status" value="1"/>
</dbReference>
<dbReference type="InterPro" id="IPR036388">
    <property type="entry name" value="WH-like_DNA-bd_sf"/>
</dbReference>